<sequence>MPTISVRRSEPSSDTAVHNPLPQLLETPSGLAIVELQGSVLSEEQESGAEQALSLGRLVFPAADHGENSAWDGKRVFLCIGKHQRMAGEVKKLSKPVAVMRRPADPTAPQDVVEVAEIVYYKMLFQHRPEPMGADILLQPE</sequence>
<dbReference type="InterPro" id="IPR018607">
    <property type="entry name" value="Ctf8"/>
</dbReference>
<dbReference type="Pfam" id="PF09696">
    <property type="entry name" value="Ctf8"/>
    <property type="match status" value="1"/>
</dbReference>
<evidence type="ECO:0000313" key="9">
    <source>
        <dbReference type="Proteomes" id="UP000033647"/>
    </source>
</evidence>
<keyword evidence="5" id="KW-0131">Cell cycle</keyword>
<dbReference type="STRING" id="1047168.A0A0F4GMZ9"/>
<dbReference type="GO" id="GO:0031390">
    <property type="term" value="C:Ctf18 RFC-like complex"/>
    <property type="evidence" value="ECO:0007669"/>
    <property type="project" value="InterPro"/>
</dbReference>
<comment type="caution">
    <text evidence="8">The sequence shown here is derived from an EMBL/GenBank/DDBJ whole genome shotgun (WGS) entry which is preliminary data.</text>
</comment>
<evidence type="ECO:0000256" key="2">
    <source>
        <dbReference type="ARBA" id="ARBA00022705"/>
    </source>
</evidence>
<dbReference type="PANTHER" id="PTHR28605">
    <property type="entry name" value="CTF8, CHROMOSOME TRANSMISSION FIDELITY FACTOR 8 HOMOLOG (S. CEREVISIAE)"/>
    <property type="match status" value="1"/>
</dbReference>
<keyword evidence="4" id="KW-0539">Nucleus</keyword>
<evidence type="ECO:0000256" key="6">
    <source>
        <dbReference type="ARBA" id="ARBA00038447"/>
    </source>
</evidence>
<keyword evidence="9" id="KW-1185">Reference proteome</keyword>
<dbReference type="GO" id="GO:0003677">
    <property type="term" value="F:DNA binding"/>
    <property type="evidence" value="ECO:0007669"/>
    <property type="project" value="UniProtKB-KW"/>
</dbReference>
<evidence type="ECO:0000256" key="7">
    <source>
        <dbReference type="SAM" id="MobiDB-lite"/>
    </source>
</evidence>
<evidence type="ECO:0000256" key="5">
    <source>
        <dbReference type="ARBA" id="ARBA00023306"/>
    </source>
</evidence>
<reference evidence="8 9" key="1">
    <citation type="submission" date="2015-03" db="EMBL/GenBank/DDBJ databases">
        <title>RNA-seq based gene annotation and comparative genomics of four Zymoseptoria species reveal species-specific pathogenicity related genes and transposable element activity.</title>
        <authorList>
            <person name="Grandaubert J."/>
            <person name="Bhattacharyya A."/>
            <person name="Stukenbrock E.H."/>
        </authorList>
    </citation>
    <scope>NUCLEOTIDE SEQUENCE [LARGE SCALE GENOMIC DNA]</scope>
    <source>
        <strain evidence="8 9">Zb18110</strain>
    </source>
</reference>
<dbReference type="AlphaFoldDB" id="A0A0F4GMZ9"/>
<evidence type="ECO:0000313" key="8">
    <source>
        <dbReference type="EMBL" id="KJX97560.1"/>
    </source>
</evidence>
<keyword evidence="2" id="KW-0235">DNA replication</keyword>
<dbReference type="Proteomes" id="UP000033647">
    <property type="component" value="Unassembled WGS sequence"/>
</dbReference>
<dbReference type="GO" id="GO:0006260">
    <property type="term" value="P:DNA replication"/>
    <property type="evidence" value="ECO:0007669"/>
    <property type="project" value="UniProtKB-KW"/>
</dbReference>
<dbReference type="PANTHER" id="PTHR28605:SF1">
    <property type="entry name" value="CHROMOSOME TRANSMISSION FIDELITY FACTOR 8"/>
    <property type="match status" value="1"/>
</dbReference>
<evidence type="ECO:0000256" key="4">
    <source>
        <dbReference type="ARBA" id="ARBA00023242"/>
    </source>
</evidence>
<evidence type="ECO:0000256" key="3">
    <source>
        <dbReference type="ARBA" id="ARBA00023125"/>
    </source>
</evidence>
<dbReference type="OrthoDB" id="121932at2759"/>
<proteinExistence type="inferred from homology"/>
<feature type="region of interest" description="Disordered" evidence="7">
    <location>
        <begin position="1"/>
        <end position="22"/>
    </location>
</feature>
<name>A0A0F4GMZ9_9PEZI</name>
<evidence type="ECO:0000256" key="1">
    <source>
        <dbReference type="ARBA" id="ARBA00004123"/>
    </source>
</evidence>
<organism evidence="8 9">
    <name type="scientific">Zymoseptoria brevis</name>
    <dbReference type="NCBI Taxonomy" id="1047168"/>
    <lineage>
        <taxon>Eukaryota</taxon>
        <taxon>Fungi</taxon>
        <taxon>Dikarya</taxon>
        <taxon>Ascomycota</taxon>
        <taxon>Pezizomycotina</taxon>
        <taxon>Dothideomycetes</taxon>
        <taxon>Dothideomycetidae</taxon>
        <taxon>Mycosphaerellales</taxon>
        <taxon>Mycosphaerellaceae</taxon>
        <taxon>Zymoseptoria</taxon>
    </lineage>
</organism>
<protein>
    <submittedName>
        <fullName evidence="8">Sister chromatid cohesion protein ctf8</fullName>
    </submittedName>
</protein>
<dbReference type="GO" id="GO:0007064">
    <property type="term" value="P:mitotic sister chromatid cohesion"/>
    <property type="evidence" value="ECO:0007669"/>
    <property type="project" value="InterPro"/>
</dbReference>
<gene>
    <name evidence="8" type="ORF">TI39_contig481g00015</name>
</gene>
<comment type="subcellular location">
    <subcellularLocation>
        <location evidence="1">Nucleus</location>
    </subcellularLocation>
</comment>
<comment type="similarity">
    <text evidence="6">Belongs to the CTF8 family.</text>
</comment>
<keyword evidence="3" id="KW-0238">DNA-binding</keyword>
<accession>A0A0F4GMZ9</accession>
<dbReference type="EMBL" id="LAFY01000473">
    <property type="protein sequence ID" value="KJX97560.1"/>
    <property type="molecule type" value="Genomic_DNA"/>
</dbReference>